<dbReference type="InterPro" id="IPR042099">
    <property type="entry name" value="ANL_N_sf"/>
</dbReference>
<dbReference type="EMBL" id="JBHTMP010000013">
    <property type="protein sequence ID" value="MFD1321594.1"/>
    <property type="molecule type" value="Genomic_DNA"/>
</dbReference>
<keyword evidence="2" id="KW-1185">Reference proteome</keyword>
<gene>
    <name evidence="1" type="ORF">ACFQ4H_10895</name>
</gene>
<accession>A0ABW3YAW0</accession>
<dbReference type="RefSeq" id="WP_377569767.1">
    <property type="nucleotide sequence ID" value="NZ_JBHTMP010000013.1"/>
</dbReference>
<protein>
    <submittedName>
        <fullName evidence="1">TIGR03089 family protein</fullName>
    </submittedName>
</protein>
<name>A0ABW3YAW0_9ACTN</name>
<organism evidence="1 2">
    <name type="scientific">Micromonospora sonneratiae</name>
    <dbReference type="NCBI Taxonomy" id="1184706"/>
    <lineage>
        <taxon>Bacteria</taxon>
        <taxon>Bacillati</taxon>
        <taxon>Actinomycetota</taxon>
        <taxon>Actinomycetes</taxon>
        <taxon>Micromonosporales</taxon>
        <taxon>Micromonosporaceae</taxon>
        <taxon>Micromonospora</taxon>
    </lineage>
</organism>
<proteinExistence type="predicted"/>
<comment type="caution">
    <text evidence="1">The sequence shown here is derived from an EMBL/GenBank/DDBJ whole genome shotgun (WGS) entry which is preliminary data.</text>
</comment>
<dbReference type="Proteomes" id="UP001597260">
    <property type="component" value="Unassembled WGS sequence"/>
</dbReference>
<sequence>MADNIARMLAAAIAPDPGRPLLTWYDDATGDRTELSGATLDNWVAKTANLLVDAAAVAPGDRAGVSLPPHWQSAAVLLGCWSAGIEVTVDPTEPVDVLFVAADRIDRATGWSAGERYALALAPLAAPLRQVPAGYADYVVEVRGQGDHYTPYPGGGPQDAELCARAAVRAVALGITAGDRVLFDAARHPDPVDWLLAPLSVGASIVLCAQLDPDRLADRVATERVTVDLTRAG</sequence>
<dbReference type="SUPFAM" id="SSF56801">
    <property type="entry name" value="Acetyl-CoA synthetase-like"/>
    <property type="match status" value="1"/>
</dbReference>
<dbReference type="NCBIfam" id="TIGR03089">
    <property type="entry name" value="TIGR03089 family protein"/>
    <property type="match status" value="1"/>
</dbReference>
<dbReference type="Gene3D" id="3.40.50.12780">
    <property type="entry name" value="N-terminal domain of ligase-like"/>
    <property type="match status" value="1"/>
</dbReference>
<evidence type="ECO:0000313" key="1">
    <source>
        <dbReference type="EMBL" id="MFD1321594.1"/>
    </source>
</evidence>
<dbReference type="InterPro" id="IPR017523">
    <property type="entry name" value="Rv3268"/>
</dbReference>
<reference evidence="2" key="1">
    <citation type="journal article" date="2019" name="Int. J. Syst. Evol. Microbiol.">
        <title>The Global Catalogue of Microorganisms (GCM) 10K type strain sequencing project: providing services to taxonomists for standard genome sequencing and annotation.</title>
        <authorList>
            <consortium name="The Broad Institute Genomics Platform"/>
            <consortium name="The Broad Institute Genome Sequencing Center for Infectious Disease"/>
            <person name="Wu L."/>
            <person name="Ma J."/>
        </authorList>
    </citation>
    <scope>NUCLEOTIDE SEQUENCE [LARGE SCALE GENOMIC DNA]</scope>
    <source>
        <strain evidence="2">JCM 31037</strain>
    </source>
</reference>
<evidence type="ECO:0000313" key="2">
    <source>
        <dbReference type="Proteomes" id="UP001597260"/>
    </source>
</evidence>